<keyword evidence="5 9" id="KW-0963">Cytoplasm</keyword>
<feature type="compositionally biased region" description="Basic residues" evidence="10">
    <location>
        <begin position="664"/>
        <end position="678"/>
    </location>
</feature>
<dbReference type="GO" id="GO:0043022">
    <property type="term" value="F:ribosome binding"/>
    <property type="evidence" value="ECO:0007669"/>
    <property type="project" value="TreeGrafter"/>
</dbReference>
<dbReference type="InterPro" id="IPR011990">
    <property type="entry name" value="TPR-like_helical_dom_sf"/>
</dbReference>
<feature type="compositionally biased region" description="Polar residues" evidence="10">
    <location>
        <begin position="649"/>
        <end position="663"/>
    </location>
</feature>
<gene>
    <name evidence="12" type="primary">TBLA0A06170</name>
    <name evidence="12" type="ORF">TBLA_0A06170</name>
</gene>
<dbReference type="Proteomes" id="UP000002866">
    <property type="component" value="Chromosome 1"/>
</dbReference>
<evidence type="ECO:0000256" key="7">
    <source>
        <dbReference type="ARBA" id="ARBA00023135"/>
    </source>
</evidence>
<keyword evidence="8 9" id="KW-0687">Ribonucleoprotein</keyword>
<dbReference type="GeneID" id="14493318"/>
<dbReference type="FunCoup" id="I2GWA7">
    <property type="interactions" value="989"/>
</dbReference>
<dbReference type="OMA" id="ELACNER"/>
<protein>
    <recommendedName>
        <fullName evidence="4 9">Signal recognition particle subunit SRP72</fullName>
    </recommendedName>
</protein>
<feature type="region of interest" description="Disordered" evidence="10">
    <location>
        <begin position="596"/>
        <end position="678"/>
    </location>
</feature>
<dbReference type="PANTHER" id="PTHR14094:SF9">
    <property type="entry name" value="SIGNAL RECOGNITION PARTICLE SUBUNIT SRP72"/>
    <property type="match status" value="1"/>
</dbReference>
<sequence>MVKGNLTDLLAQLNVQSTHNEHSQVESTCLQLLASSCSDPVTIMRHCLVAMIKQDKYATALKTLKQYKHIDDKYGKEFSLEKLYIFYKLNMVKDFEKLAETSIPQNIEKFSKISRGRAILHVKAQFCYKNGQYDESFKLYQLLAGDNSSMLDNAMELACNERVSLTYKPSLLVSASPMIKVSDHCDYYDLLFNESLIKSAQRNYVGALELLERALELAYHDDIEDDINTIKFQMSFVHQMMGNKLESKKILKELAKILTPGTPLYLLTISNLNSFIDFSKYSTNLNLILKEINSTKLNSLNLQNFTFEQWAILQSNTLFLNLFNNTSIQSKDSLLSRTLSHYSNLVTNVSLDSYKTQAKKLYHFTLDSIKSGIVNNKTIIGLILLSVQLQMIENQWDRAIKICEFYLNTLWELSKEAKDSIESTNEQLIILILFQLYHVSSRTNSKNILLKKLNSLYSIADNDNNEQTSTSTDMKINKDNILFWQHIGFEYLAIGDNQNSRKILKSVLNSKENIITNEQNLVDLRFSETVLSQESSNFEKGLELVDNINAENIISSSTQRLVPGKKKDDRITMNRVLKQRQDLKKQKKQEKRLKKYLEAHNLTESTKPDPERWLPMKDRSTYKLKKKQMGKQTQGGAMNKKAEHALDISKSTATKKAPTNSSAKKTKNNKKKGKKGRK</sequence>
<dbReference type="Pfam" id="PF08492">
    <property type="entry name" value="SRP72"/>
    <property type="match status" value="1"/>
</dbReference>
<organism evidence="12 13">
    <name type="scientific">Henningerozyma blattae (strain ATCC 34711 / CBS 6284 / DSM 70876 / NBRC 10599 / NRRL Y-10934 / UCD 77-7)</name>
    <name type="common">Yeast</name>
    <name type="synonym">Tetrapisispora blattae</name>
    <dbReference type="NCBI Taxonomy" id="1071380"/>
    <lineage>
        <taxon>Eukaryota</taxon>
        <taxon>Fungi</taxon>
        <taxon>Dikarya</taxon>
        <taxon>Ascomycota</taxon>
        <taxon>Saccharomycotina</taxon>
        <taxon>Saccharomycetes</taxon>
        <taxon>Saccharomycetales</taxon>
        <taxon>Saccharomycetaceae</taxon>
        <taxon>Henningerozyma</taxon>
    </lineage>
</organism>
<proteinExistence type="inferred from homology"/>
<dbReference type="GO" id="GO:0005786">
    <property type="term" value="C:signal recognition particle, endoplasmic reticulum targeting"/>
    <property type="evidence" value="ECO:0007669"/>
    <property type="project" value="UniProtKB-UniRule"/>
</dbReference>
<dbReference type="eggNOG" id="KOG2376">
    <property type="taxonomic scope" value="Eukaryota"/>
</dbReference>
<dbReference type="KEGG" id="tbl:TBLA_0A06170"/>
<evidence type="ECO:0000256" key="9">
    <source>
        <dbReference type="PIRNR" id="PIRNR038922"/>
    </source>
</evidence>
<dbReference type="PANTHER" id="PTHR14094">
    <property type="entry name" value="SIGNAL RECOGNITION PARTICLE 72"/>
    <property type="match status" value="1"/>
</dbReference>
<evidence type="ECO:0000313" key="13">
    <source>
        <dbReference type="Proteomes" id="UP000002866"/>
    </source>
</evidence>
<comment type="subcellular location">
    <subcellularLocation>
        <location evidence="2 9">Cytoplasm</location>
    </subcellularLocation>
    <subcellularLocation>
        <location evidence="1">Endoplasmic reticulum</location>
    </subcellularLocation>
</comment>
<keyword evidence="13" id="KW-1185">Reference proteome</keyword>
<evidence type="ECO:0000256" key="2">
    <source>
        <dbReference type="ARBA" id="ARBA00004496"/>
    </source>
</evidence>
<dbReference type="RefSeq" id="XP_004177928.1">
    <property type="nucleotide sequence ID" value="XM_004177880.1"/>
</dbReference>
<evidence type="ECO:0000256" key="10">
    <source>
        <dbReference type="SAM" id="MobiDB-lite"/>
    </source>
</evidence>
<evidence type="ECO:0000256" key="5">
    <source>
        <dbReference type="ARBA" id="ARBA00022490"/>
    </source>
</evidence>
<accession>I2GWA7</accession>
<evidence type="ECO:0000256" key="6">
    <source>
        <dbReference type="ARBA" id="ARBA00022824"/>
    </source>
</evidence>
<keyword evidence="7 9" id="KW-0733">Signal recognition particle</keyword>
<dbReference type="HOGENOM" id="CLU_013808_4_0_1"/>
<dbReference type="OrthoDB" id="5421607at2759"/>
<comment type="similarity">
    <text evidence="3 9">Belongs to the SRP72 family.</text>
</comment>
<dbReference type="Gene3D" id="1.25.40.10">
    <property type="entry name" value="Tetratricopeptide repeat domain"/>
    <property type="match status" value="1"/>
</dbReference>
<feature type="compositionally biased region" description="Basic and acidic residues" evidence="10">
    <location>
        <begin position="606"/>
        <end position="621"/>
    </location>
</feature>
<evidence type="ECO:0000256" key="4">
    <source>
        <dbReference type="ARBA" id="ARBA00018350"/>
    </source>
</evidence>
<name>I2GWA7_HENB6</name>
<reference evidence="12 13" key="1">
    <citation type="journal article" date="2011" name="Proc. Natl. Acad. Sci. U.S.A.">
        <title>Evolutionary erosion of yeast sex chromosomes by mating-type switching accidents.</title>
        <authorList>
            <person name="Gordon J.L."/>
            <person name="Armisen D."/>
            <person name="Proux-Wera E."/>
            <person name="Oheigeartaigh S.S."/>
            <person name="Byrne K.P."/>
            <person name="Wolfe K.H."/>
        </authorList>
    </citation>
    <scope>NUCLEOTIDE SEQUENCE [LARGE SCALE GENOMIC DNA]</scope>
    <source>
        <strain evidence="13">ATCC 34711 / CBS 6284 / DSM 70876 / NBRC 10599 / NRRL Y-10934 / UCD 77-7</strain>
    </source>
</reference>
<comment type="function">
    <text evidence="9">Component of the signal recognition particle (SRP) complex, a ribonucleoprotein complex that mediates the cotranslational targeting of secretory and membrane proteins to the endoplasmic reticulum (ER).</text>
</comment>
<dbReference type="InterPro" id="IPR013699">
    <property type="entry name" value="Signal_recog_part_SRP72_RNA-bd"/>
</dbReference>
<dbReference type="GO" id="GO:0005783">
    <property type="term" value="C:endoplasmic reticulum"/>
    <property type="evidence" value="ECO:0007669"/>
    <property type="project" value="UniProtKB-SubCell"/>
</dbReference>
<dbReference type="AlphaFoldDB" id="I2GWA7"/>
<feature type="domain" description="Signal recognition particle SRP72 subunit RNA-binding" evidence="11">
    <location>
        <begin position="579"/>
        <end position="623"/>
    </location>
</feature>
<dbReference type="STRING" id="1071380.I2GWA7"/>
<evidence type="ECO:0000259" key="11">
    <source>
        <dbReference type="Pfam" id="PF08492"/>
    </source>
</evidence>
<dbReference type="InParanoid" id="I2GWA7"/>
<dbReference type="InterPro" id="IPR026270">
    <property type="entry name" value="SRP72"/>
</dbReference>
<evidence type="ECO:0000256" key="8">
    <source>
        <dbReference type="ARBA" id="ARBA00023274"/>
    </source>
</evidence>
<dbReference type="PIRSF" id="PIRSF038922">
    <property type="entry name" value="SRP72"/>
    <property type="match status" value="1"/>
</dbReference>
<dbReference type="GO" id="GO:0008312">
    <property type="term" value="F:7S RNA binding"/>
    <property type="evidence" value="ECO:0007669"/>
    <property type="project" value="InterPro"/>
</dbReference>
<evidence type="ECO:0000256" key="3">
    <source>
        <dbReference type="ARBA" id="ARBA00007676"/>
    </source>
</evidence>
<dbReference type="GO" id="GO:0006614">
    <property type="term" value="P:SRP-dependent cotranslational protein targeting to membrane"/>
    <property type="evidence" value="ECO:0007669"/>
    <property type="project" value="UniProtKB-UniRule"/>
</dbReference>
<evidence type="ECO:0000256" key="1">
    <source>
        <dbReference type="ARBA" id="ARBA00004240"/>
    </source>
</evidence>
<dbReference type="EMBL" id="HE806316">
    <property type="protein sequence ID" value="CCH58409.1"/>
    <property type="molecule type" value="Genomic_DNA"/>
</dbReference>
<evidence type="ECO:0000313" key="12">
    <source>
        <dbReference type="EMBL" id="CCH58409.1"/>
    </source>
</evidence>
<keyword evidence="6" id="KW-0256">Endoplasmic reticulum</keyword>
<dbReference type="SUPFAM" id="SSF48452">
    <property type="entry name" value="TPR-like"/>
    <property type="match status" value="1"/>
</dbReference>